<dbReference type="Gene3D" id="3.40.50.880">
    <property type="match status" value="1"/>
</dbReference>
<accession>A0AAN6RRP8</accession>
<reference evidence="2" key="1">
    <citation type="journal article" date="2023" name="Mol. Phylogenet. Evol.">
        <title>Genome-scale phylogeny and comparative genomics of the fungal order Sordariales.</title>
        <authorList>
            <person name="Hensen N."/>
            <person name="Bonometti L."/>
            <person name="Westerberg I."/>
            <person name="Brannstrom I.O."/>
            <person name="Guillou S."/>
            <person name="Cros-Aarteil S."/>
            <person name="Calhoun S."/>
            <person name="Haridas S."/>
            <person name="Kuo A."/>
            <person name="Mondo S."/>
            <person name="Pangilinan J."/>
            <person name="Riley R."/>
            <person name="LaButti K."/>
            <person name="Andreopoulos B."/>
            <person name="Lipzen A."/>
            <person name="Chen C."/>
            <person name="Yan M."/>
            <person name="Daum C."/>
            <person name="Ng V."/>
            <person name="Clum A."/>
            <person name="Steindorff A."/>
            <person name="Ohm R.A."/>
            <person name="Martin F."/>
            <person name="Silar P."/>
            <person name="Natvig D.O."/>
            <person name="Lalanne C."/>
            <person name="Gautier V."/>
            <person name="Ament-Velasquez S.L."/>
            <person name="Kruys A."/>
            <person name="Hutchinson M.I."/>
            <person name="Powell A.J."/>
            <person name="Barry K."/>
            <person name="Miller A.N."/>
            <person name="Grigoriev I.V."/>
            <person name="Debuchy R."/>
            <person name="Gladieux P."/>
            <person name="Hiltunen Thoren M."/>
            <person name="Johannesson H."/>
        </authorList>
    </citation>
    <scope>NUCLEOTIDE SEQUENCE</scope>
    <source>
        <strain evidence="2">CBS 103.79</strain>
    </source>
</reference>
<dbReference type="PANTHER" id="PTHR42695">
    <property type="entry name" value="GLUTAMINE AMIDOTRANSFERASE YLR126C-RELATED"/>
    <property type="match status" value="1"/>
</dbReference>
<dbReference type="InterPro" id="IPR044992">
    <property type="entry name" value="ChyE-like"/>
</dbReference>
<dbReference type="CDD" id="cd01741">
    <property type="entry name" value="GATase1_1"/>
    <property type="match status" value="1"/>
</dbReference>
<dbReference type="Pfam" id="PF00117">
    <property type="entry name" value="GATase"/>
    <property type="match status" value="1"/>
</dbReference>
<dbReference type="SUPFAM" id="SSF52317">
    <property type="entry name" value="Class I glutamine amidotransferase-like"/>
    <property type="match status" value="1"/>
</dbReference>
<dbReference type="GO" id="GO:0005634">
    <property type="term" value="C:nucleus"/>
    <property type="evidence" value="ECO:0007669"/>
    <property type="project" value="TreeGrafter"/>
</dbReference>
<protein>
    <recommendedName>
        <fullName evidence="1">Glutamine amidotransferase domain-containing protein</fullName>
    </recommendedName>
</protein>
<keyword evidence="3" id="KW-1185">Reference proteome</keyword>
<evidence type="ECO:0000313" key="3">
    <source>
        <dbReference type="Proteomes" id="UP001303889"/>
    </source>
</evidence>
<name>A0AAN6RRP8_9PEZI</name>
<feature type="domain" description="Glutamine amidotransferase" evidence="1">
    <location>
        <begin position="80"/>
        <end position="214"/>
    </location>
</feature>
<dbReference type="InterPro" id="IPR017926">
    <property type="entry name" value="GATASE"/>
</dbReference>
<evidence type="ECO:0000259" key="1">
    <source>
        <dbReference type="Pfam" id="PF00117"/>
    </source>
</evidence>
<sequence length="264" mass="28765">MPLRLAILETDTPVPATHALYSGYLGVFTHLFTRAASPIPLSAVLTLTGHHIVPDNDNDPAFLIALPTAPAPSAAYPPLDEVDAILVTGSKHNAFDDHPWIEELVGYVRKAVEGGRVKVLGVCFGHQIVARAMGVRVGRAEGWEVSVTEARLTGRGREVFGGRETLQIQQMHRDQVFGLPPNAELLASTDACANHGFLIPERVITVQGHPEFTAAIMREILDLRHDTGLFPEELYRAGLARNGDHHDGVLIAQAFLKFLLAQEQ</sequence>
<organism evidence="2 3">
    <name type="scientific">Staphylotrichum tortipilum</name>
    <dbReference type="NCBI Taxonomy" id="2831512"/>
    <lineage>
        <taxon>Eukaryota</taxon>
        <taxon>Fungi</taxon>
        <taxon>Dikarya</taxon>
        <taxon>Ascomycota</taxon>
        <taxon>Pezizomycotina</taxon>
        <taxon>Sordariomycetes</taxon>
        <taxon>Sordariomycetidae</taxon>
        <taxon>Sordariales</taxon>
        <taxon>Chaetomiaceae</taxon>
        <taxon>Staphylotrichum</taxon>
    </lineage>
</organism>
<proteinExistence type="predicted"/>
<dbReference type="PROSITE" id="PS51273">
    <property type="entry name" value="GATASE_TYPE_1"/>
    <property type="match status" value="1"/>
</dbReference>
<comment type="caution">
    <text evidence="2">The sequence shown here is derived from an EMBL/GenBank/DDBJ whole genome shotgun (WGS) entry which is preliminary data.</text>
</comment>
<reference evidence="2" key="2">
    <citation type="submission" date="2023-05" db="EMBL/GenBank/DDBJ databases">
        <authorList>
            <consortium name="Lawrence Berkeley National Laboratory"/>
            <person name="Steindorff A."/>
            <person name="Hensen N."/>
            <person name="Bonometti L."/>
            <person name="Westerberg I."/>
            <person name="Brannstrom I.O."/>
            <person name="Guillou S."/>
            <person name="Cros-Aarteil S."/>
            <person name="Calhoun S."/>
            <person name="Haridas S."/>
            <person name="Kuo A."/>
            <person name="Mondo S."/>
            <person name="Pangilinan J."/>
            <person name="Riley R."/>
            <person name="Labutti K."/>
            <person name="Andreopoulos B."/>
            <person name="Lipzen A."/>
            <person name="Chen C."/>
            <person name="Yanf M."/>
            <person name="Daum C."/>
            <person name="Ng V."/>
            <person name="Clum A."/>
            <person name="Ohm R."/>
            <person name="Martin F."/>
            <person name="Silar P."/>
            <person name="Natvig D."/>
            <person name="Lalanne C."/>
            <person name="Gautier V."/>
            <person name="Ament-Velasquez S.L."/>
            <person name="Kruys A."/>
            <person name="Hutchinson M.I."/>
            <person name="Powell A.J."/>
            <person name="Barry K."/>
            <person name="Miller A.N."/>
            <person name="Grigoriev I.V."/>
            <person name="Debuchy R."/>
            <person name="Gladieux P."/>
            <person name="Thoren M.H."/>
            <person name="Johannesson H."/>
        </authorList>
    </citation>
    <scope>NUCLEOTIDE SEQUENCE</scope>
    <source>
        <strain evidence="2">CBS 103.79</strain>
    </source>
</reference>
<dbReference type="PANTHER" id="PTHR42695:SF5">
    <property type="entry name" value="GLUTAMINE AMIDOTRANSFERASE YLR126C-RELATED"/>
    <property type="match status" value="1"/>
</dbReference>
<gene>
    <name evidence="2" type="ORF">C8A05DRAFT_45647</name>
</gene>
<dbReference type="InterPro" id="IPR029062">
    <property type="entry name" value="Class_I_gatase-like"/>
</dbReference>
<dbReference type="Proteomes" id="UP001303889">
    <property type="component" value="Unassembled WGS sequence"/>
</dbReference>
<dbReference type="EMBL" id="MU855662">
    <property type="protein sequence ID" value="KAK3900530.1"/>
    <property type="molecule type" value="Genomic_DNA"/>
</dbReference>
<dbReference type="AlphaFoldDB" id="A0AAN6RRP8"/>
<evidence type="ECO:0000313" key="2">
    <source>
        <dbReference type="EMBL" id="KAK3900530.1"/>
    </source>
</evidence>
<dbReference type="GO" id="GO:0005829">
    <property type="term" value="C:cytosol"/>
    <property type="evidence" value="ECO:0007669"/>
    <property type="project" value="TreeGrafter"/>
</dbReference>